<feature type="compositionally biased region" description="Basic residues" evidence="1">
    <location>
        <begin position="838"/>
        <end position="853"/>
    </location>
</feature>
<dbReference type="InParanoid" id="J4UF04"/>
<dbReference type="STRING" id="655819.J4UF04"/>
<feature type="region of interest" description="Disordered" evidence="1">
    <location>
        <begin position="802"/>
        <end position="821"/>
    </location>
</feature>
<evidence type="ECO:0000313" key="3">
    <source>
        <dbReference type="Proteomes" id="UP000002762"/>
    </source>
</evidence>
<feature type="compositionally biased region" description="Polar residues" evidence="1">
    <location>
        <begin position="827"/>
        <end position="836"/>
    </location>
</feature>
<protein>
    <recommendedName>
        <fullName evidence="4">Myb-like domain-containing protein</fullName>
    </recommendedName>
</protein>
<reference evidence="2 3" key="1">
    <citation type="journal article" date="2012" name="Sci. Rep.">
        <title>Genomic perspectives on the evolution of fungal entomopathogenicity in Beauveria bassiana.</title>
        <authorList>
            <person name="Xiao G."/>
            <person name="Ying S.H."/>
            <person name="Zheng P."/>
            <person name="Wang Z.L."/>
            <person name="Zhang S."/>
            <person name="Xie X.Q."/>
            <person name="Shang Y."/>
            <person name="St Leger R.J."/>
            <person name="Zhao G.P."/>
            <person name="Wang C."/>
            <person name="Feng M.G."/>
        </authorList>
    </citation>
    <scope>NUCLEOTIDE SEQUENCE [LARGE SCALE GENOMIC DNA]</scope>
    <source>
        <strain evidence="2 3">ARSEF 2860</strain>
    </source>
</reference>
<dbReference type="OrthoDB" id="5135310at2759"/>
<organism evidence="2 3">
    <name type="scientific">Beauveria bassiana (strain ARSEF 2860)</name>
    <name type="common">White muscardine disease fungus</name>
    <name type="synonym">Tritirachium shiotae</name>
    <dbReference type="NCBI Taxonomy" id="655819"/>
    <lineage>
        <taxon>Eukaryota</taxon>
        <taxon>Fungi</taxon>
        <taxon>Dikarya</taxon>
        <taxon>Ascomycota</taxon>
        <taxon>Pezizomycotina</taxon>
        <taxon>Sordariomycetes</taxon>
        <taxon>Hypocreomycetidae</taxon>
        <taxon>Hypocreales</taxon>
        <taxon>Cordycipitaceae</taxon>
        <taxon>Beauveria</taxon>
    </lineage>
</organism>
<dbReference type="PANTHER" id="PTHR37535:SF3">
    <property type="entry name" value="FLUG DOMAIN-CONTAINING PROTEIN"/>
    <property type="match status" value="1"/>
</dbReference>
<evidence type="ECO:0000313" key="2">
    <source>
        <dbReference type="EMBL" id="EJP60952.1"/>
    </source>
</evidence>
<dbReference type="Proteomes" id="UP000002762">
    <property type="component" value="Unassembled WGS sequence"/>
</dbReference>
<proteinExistence type="predicted"/>
<keyword evidence="3" id="KW-1185">Reference proteome</keyword>
<dbReference type="RefSeq" id="XP_008603425.1">
    <property type="nucleotide sequence ID" value="XM_008605203.1"/>
</dbReference>
<evidence type="ECO:0000256" key="1">
    <source>
        <dbReference type="SAM" id="MobiDB-lite"/>
    </source>
</evidence>
<dbReference type="Pfam" id="PF11917">
    <property type="entry name" value="DUF3435"/>
    <property type="match status" value="1"/>
</dbReference>
<gene>
    <name evidence="2" type="ORF">BBA_10106</name>
</gene>
<feature type="region of interest" description="Disordered" evidence="1">
    <location>
        <begin position="827"/>
        <end position="853"/>
    </location>
</feature>
<dbReference type="AlphaFoldDB" id="J4UF04"/>
<dbReference type="EMBL" id="JH725237">
    <property type="protein sequence ID" value="EJP60952.1"/>
    <property type="molecule type" value="Genomic_DNA"/>
</dbReference>
<dbReference type="PANTHER" id="PTHR37535">
    <property type="entry name" value="FLUG DOMAIN PROTEIN"/>
    <property type="match status" value="1"/>
</dbReference>
<accession>J4UF04</accession>
<sequence>MQKSPTSYKKGYLIAMGTRKNPTDIINRAQSNGFKSGLHHEEDKKTGLQEYDEKTLGAQDQVLEKYAIWAFKYLNNKLVTVFEEFEAMLLCKDASLPEIHHLKDFWRFYKDQARGRLSERPTARSLKASAKSFNGGFKRRTGNSVPAETIAEINLWIGGPLTSEEGSGVTNIERPKYNYKPQDLDRNLKALWSRSDIGVRHERERFQFHFLLLLFCDTGARREGLFKAGIPYKVAQRTVKNNKDPKNRRFGVTGREHRLLRYNAVFLLLHFAIADGALDHDFFTQILNGKGDGSIEWKEAALELPVCRSVDRNGCLTSEAMTFAVFERVLKKVFMGEYNFDRASMHMIRRELGKQLDNRYTATERSQHVLHNDNRIFGQSYVAFASSCDGLAAFMRETADHTAVEYFQGLHRFHQPGMPVRLPAALLAKVETSAELAEYDNKIHSAVSPNARTEAQRARKNAVKRLRKKTLQEYREECLKTLRKDRLINGCHAANDTLDPLNEVFPEKRRVSEAMTSDLEEFSVMEDALRLLTMSSEKCFTSNDLAAAERLQCWERDVKALDHIDRSHGWHWTCLHCNFVSDSKESGRNHLHDAHGYQFRRPKAGLTVPRAIGHKISMDELSTDMNCGQGAESLEMLAGRGDSSPDHAPEEKAEMAELTLHDGFLETNFDVRTSDPYTPPLEWSETSDDVVERLMDECLLLPPTPPSELTGSEQSYPEDYLMINPVDYKAPYYLLSTQLDTNDTKSKGIDHPLETAEMEWVHHSEANCTQLEEQPLYPPEPPKRQQLIIELRSVSTREDYESFENLSSTNDKEQILPQTGKKRFRQRLNSFSSSPGSRPKKVRSRKPGLSHQVTRRVRIRFTPDEDRLLLKLKDDPTLTWKKIHELFSIEFPSRRSLGALQVHYTTKLQ</sequence>
<dbReference type="InterPro" id="IPR021842">
    <property type="entry name" value="DUF3435"/>
</dbReference>
<evidence type="ECO:0008006" key="4">
    <source>
        <dbReference type="Google" id="ProtNLM"/>
    </source>
</evidence>
<dbReference type="HOGENOM" id="CLU_290028_0_0_1"/>
<name>J4UF04_BEAB2</name>
<dbReference type="GeneID" id="19893118"/>